<dbReference type="EMBL" id="JACHIG010000003">
    <property type="protein sequence ID" value="MBB5032068.1"/>
    <property type="molecule type" value="Genomic_DNA"/>
</dbReference>
<evidence type="ECO:0000313" key="2">
    <source>
        <dbReference type="EMBL" id="MBB5032068.1"/>
    </source>
</evidence>
<protein>
    <submittedName>
        <fullName evidence="2">Autoinducer 2-degrading protein</fullName>
    </submittedName>
</protein>
<feature type="domain" description="ABM" evidence="1">
    <location>
        <begin position="2"/>
        <end position="92"/>
    </location>
</feature>
<dbReference type="GO" id="GO:0016491">
    <property type="term" value="F:oxidoreductase activity"/>
    <property type="evidence" value="ECO:0007669"/>
    <property type="project" value="TreeGrafter"/>
</dbReference>
<dbReference type="AlphaFoldDB" id="A0A7W7Y9E1"/>
<dbReference type="Pfam" id="PF03992">
    <property type="entry name" value="ABM"/>
    <property type="match status" value="1"/>
</dbReference>
<proteinExistence type="predicted"/>
<dbReference type="Gene3D" id="3.30.70.100">
    <property type="match status" value="1"/>
</dbReference>
<evidence type="ECO:0000259" key="1">
    <source>
        <dbReference type="PROSITE" id="PS51725"/>
    </source>
</evidence>
<dbReference type="PANTHER" id="PTHR33336">
    <property type="entry name" value="QUINOL MONOOXYGENASE YGIN-RELATED"/>
    <property type="match status" value="1"/>
</dbReference>
<accession>A0A7W7Y9E1</accession>
<dbReference type="InterPro" id="IPR050744">
    <property type="entry name" value="AI-2_Isomerase_LsrG"/>
</dbReference>
<name>A0A7W7Y9E1_9BACT</name>
<keyword evidence="3" id="KW-1185">Reference proteome</keyword>
<organism evidence="2 3">
    <name type="scientific">Prosthecobacter vanneervenii</name>
    <dbReference type="NCBI Taxonomy" id="48466"/>
    <lineage>
        <taxon>Bacteria</taxon>
        <taxon>Pseudomonadati</taxon>
        <taxon>Verrucomicrobiota</taxon>
        <taxon>Verrucomicrobiia</taxon>
        <taxon>Verrucomicrobiales</taxon>
        <taxon>Verrucomicrobiaceae</taxon>
        <taxon>Prosthecobacter</taxon>
    </lineage>
</organism>
<dbReference type="RefSeq" id="WP_184339011.1">
    <property type="nucleotide sequence ID" value="NZ_JACHIG010000003.1"/>
</dbReference>
<dbReference type="InterPro" id="IPR011008">
    <property type="entry name" value="Dimeric_a/b-barrel"/>
</dbReference>
<sequence length="93" mass="10635">MVNVIVILEIDPQKIDEFLEVILENAAASRLEPGCIRFEVSRDNEQSNLFALSESYVDQAAFDQHYTTPHVAKWRTRAPGFVVKRWAVKGPVY</sequence>
<reference evidence="2 3" key="1">
    <citation type="submission" date="2020-08" db="EMBL/GenBank/DDBJ databases">
        <title>Genomic Encyclopedia of Type Strains, Phase IV (KMG-IV): sequencing the most valuable type-strain genomes for metagenomic binning, comparative biology and taxonomic classification.</title>
        <authorList>
            <person name="Goeker M."/>
        </authorList>
    </citation>
    <scope>NUCLEOTIDE SEQUENCE [LARGE SCALE GENOMIC DNA]</scope>
    <source>
        <strain evidence="2 3">DSM 12252</strain>
    </source>
</reference>
<comment type="caution">
    <text evidence="2">The sequence shown here is derived from an EMBL/GenBank/DDBJ whole genome shotgun (WGS) entry which is preliminary data.</text>
</comment>
<dbReference type="PANTHER" id="PTHR33336:SF1">
    <property type="entry name" value="(4S)-4-HYDROXY-5-PHOSPHONOOXYPENTANE-2,3-DIONE ISOMERASE"/>
    <property type="match status" value="1"/>
</dbReference>
<dbReference type="InterPro" id="IPR007138">
    <property type="entry name" value="ABM_dom"/>
</dbReference>
<dbReference type="Proteomes" id="UP000590740">
    <property type="component" value="Unassembled WGS sequence"/>
</dbReference>
<dbReference type="GO" id="GO:0005829">
    <property type="term" value="C:cytosol"/>
    <property type="evidence" value="ECO:0007669"/>
    <property type="project" value="TreeGrafter"/>
</dbReference>
<evidence type="ECO:0000313" key="3">
    <source>
        <dbReference type="Proteomes" id="UP000590740"/>
    </source>
</evidence>
<dbReference type="PROSITE" id="PS51725">
    <property type="entry name" value="ABM"/>
    <property type="match status" value="1"/>
</dbReference>
<dbReference type="SUPFAM" id="SSF54909">
    <property type="entry name" value="Dimeric alpha+beta barrel"/>
    <property type="match status" value="1"/>
</dbReference>
<gene>
    <name evidence="2" type="ORF">HNQ65_001645</name>
</gene>